<gene>
    <name evidence="2" type="ORF">A2771_03250</name>
</gene>
<proteinExistence type="predicted"/>
<dbReference type="AlphaFoldDB" id="A0A1F7XWB2"/>
<dbReference type="Proteomes" id="UP000176741">
    <property type="component" value="Unassembled WGS sequence"/>
</dbReference>
<evidence type="ECO:0000313" key="2">
    <source>
        <dbReference type="EMBL" id="OGM19311.1"/>
    </source>
</evidence>
<keyword evidence="1" id="KW-0812">Transmembrane</keyword>
<comment type="caution">
    <text evidence="2">The sequence shown here is derived from an EMBL/GenBank/DDBJ whole genome shotgun (WGS) entry which is preliminary data.</text>
</comment>
<evidence type="ECO:0000256" key="1">
    <source>
        <dbReference type="SAM" id="Phobius"/>
    </source>
</evidence>
<name>A0A1F7XWB2_9BACT</name>
<protein>
    <submittedName>
        <fullName evidence="2">Uncharacterized protein</fullName>
    </submittedName>
</protein>
<reference evidence="2 3" key="1">
    <citation type="journal article" date="2016" name="Nat. Commun.">
        <title>Thousands of microbial genomes shed light on interconnected biogeochemical processes in an aquifer system.</title>
        <authorList>
            <person name="Anantharaman K."/>
            <person name="Brown C.T."/>
            <person name="Hug L.A."/>
            <person name="Sharon I."/>
            <person name="Castelle C.J."/>
            <person name="Probst A.J."/>
            <person name="Thomas B.C."/>
            <person name="Singh A."/>
            <person name="Wilkins M.J."/>
            <person name="Karaoz U."/>
            <person name="Brodie E.L."/>
            <person name="Williams K.H."/>
            <person name="Hubbard S.S."/>
            <person name="Banfield J.F."/>
        </authorList>
    </citation>
    <scope>NUCLEOTIDE SEQUENCE [LARGE SCALE GENOMIC DNA]</scope>
</reference>
<organism evidence="2 3">
    <name type="scientific">Candidatus Woesebacteria bacterium RIFCSPHIGHO2_01_FULL_38_26b</name>
    <dbReference type="NCBI Taxonomy" id="1802491"/>
    <lineage>
        <taxon>Bacteria</taxon>
        <taxon>Candidatus Woeseibacteriota</taxon>
    </lineage>
</organism>
<accession>A0A1F7XWB2</accession>
<feature type="transmembrane region" description="Helical" evidence="1">
    <location>
        <begin position="6"/>
        <end position="31"/>
    </location>
</feature>
<dbReference type="EMBL" id="MGGD01000073">
    <property type="protein sequence ID" value="OGM19311.1"/>
    <property type="molecule type" value="Genomic_DNA"/>
</dbReference>
<keyword evidence="1" id="KW-0472">Membrane</keyword>
<sequence>MPNQDQTVIYILLLILASFGVLSIALTMAYLRLVQRFISLKEKKDRESGADLIANAQKSAEEIIKNANLKASEIITSAEIFPQQESKLLQQKIAEAAQIYLNKYQEGLTLAQQESAKNLSGISEDIKNAVVGEIAKFSRTIQQETLTSKEKIAQAIKEAYQKAEGDVNDYKEIRFKQVDEKIFILLSEISRKVLSKEISLEEHEKLVIKALEEAKSEGILHEQS</sequence>
<evidence type="ECO:0000313" key="3">
    <source>
        <dbReference type="Proteomes" id="UP000176741"/>
    </source>
</evidence>
<keyword evidence="1" id="KW-1133">Transmembrane helix</keyword>